<evidence type="ECO:0000313" key="1">
    <source>
        <dbReference type="EMBL" id="MCQ6957764.1"/>
    </source>
</evidence>
<dbReference type="SUPFAM" id="SSF56059">
    <property type="entry name" value="Glutathione synthetase ATP-binding domain-like"/>
    <property type="match status" value="1"/>
</dbReference>
<comment type="caution">
    <text evidence="1">The sequence shown here is derived from an EMBL/GenBank/DDBJ whole genome shotgun (WGS) entry which is preliminary data.</text>
</comment>
<gene>
    <name evidence="1" type="ORF">NPE20_07345</name>
</gene>
<protein>
    <recommendedName>
        <fullName evidence="3">Glutathionylspermidine synthase pre-ATP-grasp-like domain-containing protein</fullName>
    </recommendedName>
</protein>
<evidence type="ECO:0000313" key="2">
    <source>
        <dbReference type="Proteomes" id="UP001204376"/>
    </source>
</evidence>
<proteinExistence type="predicted"/>
<sequence length="409" mass="46867">MTKELFYPEQATDGTLLKELMTQYYGKLPFEGDTFSAVPVVVKPQYLAQMDRLCRVLNRALVNIVSAYFSDERIRAIYDLDEEMEGILRVAAEKPYTVGLYRPDLLQDESGQARICEIGARYPINGWMISYYLNLICRNSEVMPRKELQAVPGQLEFLQTLYDTFEANQPVILVHDNEKGTEVFNLLNEFDKKGLSSLSASSTDLKLHNGQVTLNNKAVSQFILEMDREELRKFSPDVLHHIIRNGIYFNDVRTLILVHDKRVLAALYDESIMADHLSEEDYLFLRPFLIPTFTLSETAKREEVIHSKQNWLLKQNSGGRGIDIYVKDECTPQAWADVVDNRWPEYMVQQYVQQQQFDYMQSPGINIVGMLLCYNDRSFGPGLFRGAAGCVVNVHNGRAVIFSPMALKA</sequence>
<name>A0ABT1SZK6_9SPHI</name>
<organism evidence="1 2">
    <name type="scientific">Mucilaginibacter aquariorum</name>
    <dbReference type="NCBI Taxonomy" id="2967225"/>
    <lineage>
        <taxon>Bacteria</taxon>
        <taxon>Pseudomonadati</taxon>
        <taxon>Bacteroidota</taxon>
        <taxon>Sphingobacteriia</taxon>
        <taxon>Sphingobacteriales</taxon>
        <taxon>Sphingobacteriaceae</taxon>
        <taxon>Mucilaginibacter</taxon>
    </lineage>
</organism>
<dbReference type="RefSeq" id="WP_256537957.1">
    <property type="nucleotide sequence ID" value="NZ_JANHOH010000001.1"/>
</dbReference>
<accession>A0ABT1SZK6</accession>
<evidence type="ECO:0008006" key="3">
    <source>
        <dbReference type="Google" id="ProtNLM"/>
    </source>
</evidence>
<keyword evidence="2" id="KW-1185">Reference proteome</keyword>
<reference evidence="1 2" key="1">
    <citation type="submission" date="2022-07" db="EMBL/GenBank/DDBJ databases">
        <title>Mucilaginibacter sp. JC4.</title>
        <authorList>
            <person name="Le V."/>
            <person name="Ko S.-R."/>
            <person name="Ahn C.-Y."/>
            <person name="Oh H.-M."/>
        </authorList>
    </citation>
    <scope>NUCLEOTIDE SEQUENCE [LARGE SCALE GENOMIC DNA]</scope>
    <source>
        <strain evidence="1 2">JC4</strain>
    </source>
</reference>
<dbReference type="Proteomes" id="UP001204376">
    <property type="component" value="Unassembled WGS sequence"/>
</dbReference>
<dbReference type="EMBL" id="JANHOH010000001">
    <property type="protein sequence ID" value="MCQ6957764.1"/>
    <property type="molecule type" value="Genomic_DNA"/>
</dbReference>